<dbReference type="GO" id="GO:0005524">
    <property type="term" value="F:ATP binding"/>
    <property type="evidence" value="ECO:0007669"/>
    <property type="project" value="UniProtKB-UniRule"/>
</dbReference>
<dbReference type="InterPro" id="IPR041431">
    <property type="entry name" value="Mvd1_C"/>
</dbReference>
<dbReference type="InterPro" id="IPR020568">
    <property type="entry name" value="Ribosomal_Su5_D2-typ_SF"/>
</dbReference>
<dbReference type="GO" id="GO:0004163">
    <property type="term" value="F:diphosphomevalonate decarboxylase activity"/>
    <property type="evidence" value="ECO:0007669"/>
    <property type="project" value="UniProtKB-UniRule"/>
</dbReference>
<proteinExistence type="inferred from homology"/>
<dbReference type="PANTHER" id="PTHR10977">
    <property type="entry name" value="DIPHOSPHOMEVALONATE DECARBOXYLASE"/>
    <property type="match status" value="1"/>
</dbReference>
<dbReference type="GO" id="GO:0016126">
    <property type="term" value="P:sterol biosynthetic process"/>
    <property type="evidence" value="ECO:0007669"/>
    <property type="project" value="UniProtKB-KW"/>
</dbReference>
<dbReference type="InterPro" id="IPR014721">
    <property type="entry name" value="Ribsml_uS5_D2-typ_fold_subgr"/>
</dbReference>
<evidence type="ECO:0000313" key="19">
    <source>
        <dbReference type="Proteomes" id="UP001161017"/>
    </source>
</evidence>
<dbReference type="AlphaFoldDB" id="A0AA43QM13"/>
<dbReference type="PANTHER" id="PTHR10977:SF3">
    <property type="entry name" value="DIPHOSPHOMEVALONATE DECARBOXYLASE"/>
    <property type="match status" value="1"/>
</dbReference>
<keyword evidence="12 14" id="KW-0456">Lyase</keyword>
<evidence type="ECO:0000256" key="12">
    <source>
        <dbReference type="ARBA" id="ARBA00023239"/>
    </source>
</evidence>
<dbReference type="FunFam" id="3.30.230.10:FF:000018">
    <property type="entry name" value="Diphosphomevalonate decarboxylase"/>
    <property type="match status" value="1"/>
</dbReference>
<sequence length="394" mass="42175">MAENKIYRASTTAPVNIAVIKYWGKRDPHLNLPTNSSLSVTLSQSDLRTHTTASCSPTYPPAEGDTLLLNSHPQSLSTPRSLACLTSLRSLRRSLESANPSLPPLSSYPLHIISTNNFPTAAGLASSAAGFAALVRAIADLYTLPQSPEELSLIARQGSGSACRSLLGGYVAWDAGHKGDGSDSRARLVAPRSHWPEMRAMILVASAMKKDVSSTSGMQATVATSSLFRTRAEVVVPREMAAMEKAIEGRDFEGFGKIAMRESNSFHACCLDTEPPIRYLNDVSWAAMQLVQGVNEKVGRVVAAYTFDAGPNCVVYFLEGDRREVVGCLAGCLKEGLVERVEGGVELEDGLEGAKEVLRRGVSNVIMTGVGEGPVSVEDHLIDEKGEEVQKNGV</sequence>
<dbReference type="NCBIfam" id="TIGR01240">
    <property type="entry name" value="mevDPdecarb"/>
    <property type="match status" value="1"/>
</dbReference>
<keyword evidence="7 15" id="KW-0752">Steroid biosynthesis</keyword>
<evidence type="ECO:0000256" key="4">
    <source>
        <dbReference type="ARBA" id="ARBA00022516"/>
    </source>
</evidence>
<evidence type="ECO:0000256" key="14">
    <source>
        <dbReference type="PIRNR" id="PIRNR015950"/>
    </source>
</evidence>
<evidence type="ECO:0000256" key="8">
    <source>
        <dbReference type="ARBA" id="ARBA00023011"/>
    </source>
</evidence>
<dbReference type="SUPFAM" id="SSF55060">
    <property type="entry name" value="GHMP Kinase, C-terminal domain"/>
    <property type="match status" value="1"/>
</dbReference>
<evidence type="ECO:0000259" key="16">
    <source>
        <dbReference type="Pfam" id="PF18376"/>
    </source>
</evidence>
<dbReference type="GO" id="GO:0019287">
    <property type="term" value="P:isopentenyl diphosphate biosynthetic process, mevalonate pathway"/>
    <property type="evidence" value="ECO:0007669"/>
    <property type="project" value="UniProtKB-UniRule"/>
</dbReference>
<keyword evidence="8 15" id="KW-0756">Sterol biosynthesis</keyword>
<name>A0AA43QM13_9LECA</name>
<protein>
    <recommendedName>
        <fullName evidence="3 14">Diphosphomevalonate decarboxylase</fullName>
        <ecNumber evidence="3 14">4.1.1.33</ecNumber>
    </recommendedName>
</protein>
<reference evidence="18" key="1">
    <citation type="journal article" date="2023" name="Genome Biol. Evol.">
        <title>First Whole Genome Sequence and Flow Cytometry Genome Size Data for the Lichen-Forming Fungus Ramalina farinacea (Ascomycota).</title>
        <authorList>
            <person name="Llewellyn T."/>
            <person name="Mian S."/>
            <person name="Hill R."/>
            <person name="Leitch I.J."/>
            <person name="Gaya E."/>
        </authorList>
    </citation>
    <scope>NUCLEOTIDE SEQUENCE</scope>
    <source>
        <strain evidence="18">LIQ254RAFAR</strain>
    </source>
</reference>
<evidence type="ECO:0000256" key="1">
    <source>
        <dbReference type="ARBA" id="ARBA00005055"/>
    </source>
</evidence>
<evidence type="ECO:0000256" key="7">
    <source>
        <dbReference type="ARBA" id="ARBA00022955"/>
    </source>
</evidence>
<evidence type="ECO:0000313" key="18">
    <source>
        <dbReference type="EMBL" id="MDI1487163.1"/>
    </source>
</evidence>
<dbReference type="GO" id="GO:0005829">
    <property type="term" value="C:cytosol"/>
    <property type="evidence" value="ECO:0007669"/>
    <property type="project" value="InterPro"/>
</dbReference>
<evidence type="ECO:0000259" key="17">
    <source>
        <dbReference type="Pfam" id="PF22700"/>
    </source>
</evidence>
<evidence type="ECO:0000256" key="6">
    <source>
        <dbReference type="ARBA" id="ARBA00022840"/>
    </source>
</evidence>
<dbReference type="EMBL" id="JAPUFD010000005">
    <property type="protein sequence ID" value="MDI1487163.1"/>
    <property type="molecule type" value="Genomic_DNA"/>
</dbReference>
<evidence type="ECO:0000256" key="3">
    <source>
        <dbReference type="ARBA" id="ARBA00012296"/>
    </source>
</evidence>
<comment type="similarity">
    <text evidence="2 14 15">Belongs to the diphosphomevalonate decarboxylase family.</text>
</comment>
<evidence type="ECO:0000256" key="9">
    <source>
        <dbReference type="ARBA" id="ARBA00023098"/>
    </source>
</evidence>
<evidence type="ECO:0000256" key="2">
    <source>
        <dbReference type="ARBA" id="ARBA00008831"/>
    </source>
</evidence>
<evidence type="ECO:0000256" key="15">
    <source>
        <dbReference type="RuleBase" id="RU363086"/>
    </source>
</evidence>
<dbReference type="SUPFAM" id="SSF54211">
    <property type="entry name" value="Ribosomal protein S5 domain 2-like"/>
    <property type="match status" value="1"/>
</dbReference>
<gene>
    <name evidence="18" type="primary">MVD1</name>
    <name evidence="18" type="ORF">OHK93_006431</name>
</gene>
<dbReference type="EC" id="4.1.1.33" evidence="3 14"/>
<comment type="caution">
    <text evidence="18">The sequence shown here is derived from an EMBL/GenBank/DDBJ whole genome shotgun (WGS) entry which is preliminary data.</text>
</comment>
<comment type="pathway">
    <text evidence="1 15">Isoprenoid biosynthesis; isopentenyl diphosphate biosynthesis via mevalonate pathway; isopentenyl diphosphate from (R)-mevalonate: step 3/3.</text>
</comment>
<accession>A0AA43QM13</accession>
<keyword evidence="5 14" id="KW-0547">Nucleotide-binding</keyword>
<keyword evidence="6 14" id="KW-0067">ATP-binding</keyword>
<dbReference type="PIRSF" id="PIRSF015950">
    <property type="entry name" value="Mev_P_decrbx"/>
    <property type="match status" value="1"/>
</dbReference>
<feature type="domain" description="Mvd1 C-terminal" evidence="16">
    <location>
        <begin position="200"/>
        <end position="375"/>
    </location>
</feature>
<evidence type="ECO:0000256" key="10">
    <source>
        <dbReference type="ARBA" id="ARBA00023166"/>
    </source>
</evidence>
<dbReference type="InterPro" id="IPR029765">
    <property type="entry name" value="Mev_diP_decarb"/>
</dbReference>
<keyword evidence="11 15" id="KW-0753">Steroid metabolism</keyword>
<dbReference type="Gene3D" id="3.30.230.10">
    <property type="match status" value="1"/>
</dbReference>
<keyword evidence="4 15" id="KW-0444">Lipid biosynthesis</keyword>
<dbReference type="Pfam" id="PF22700">
    <property type="entry name" value="MVD-like_N"/>
    <property type="match status" value="1"/>
</dbReference>
<feature type="domain" description="Diphosphomevalonate decarboxylase-like N-terminal" evidence="17">
    <location>
        <begin position="13"/>
        <end position="185"/>
    </location>
</feature>
<evidence type="ECO:0000256" key="5">
    <source>
        <dbReference type="ARBA" id="ARBA00022741"/>
    </source>
</evidence>
<organism evidence="18 19">
    <name type="scientific">Ramalina farinacea</name>
    <dbReference type="NCBI Taxonomy" id="258253"/>
    <lineage>
        <taxon>Eukaryota</taxon>
        <taxon>Fungi</taxon>
        <taxon>Dikarya</taxon>
        <taxon>Ascomycota</taxon>
        <taxon>Pezizomycotina</taxon>
        <taxon>Lecanoromycetes</taxon>
        <taxon>OSLEUM clade</taxon>
        <taxon>Lecanoromycetidae</taxon>
        <taxon>Lecanorales</taxon>
        <taxon>Lecanorineae</taxon>
        <taxon>Ramalinaceae</taxon>
        <taxon>Ramalina</taxon>
    </lineage>
</organism>
<evidence type="ECO:0000256" key="13">
    <source>
        <dbReference type="ARBA" id="ARBA00048416"/>
    </source>
</evidence>
<keyword evidence="9 14" id="KW-0443">Lipid metabolism</keyword>
<dbReference type="Pfam" id="PF18376">
    <property type="entry name" value="MDD_C"/>
    <property type="match status" value="1"/>
</dbReference>
<dbReference type="InterPro" id="IPR036554">
    <property type="entry name" value="GHMP_kinase_C_sf"/>
</dbReference>
<dbReference type="Proteomes" id="UP001161017">
    <property type="component" value="Unassembled WGS sequence"/>
</dbReference>
<keyword evidence="19" id="KW-1185">Reference proteome</keyword>
<comment type="catalytic activity">
    <reaction evidence="13">
        <text>(R)-5-diphosphomevalonate + ATP = isopentenyl diphosphate + ADP + phosphate + CO2</text>
        <dbReference type="Rhea" id="RHEA:23732"/>
        <dbReference type="ChEBI" id="CHEBI:16526"/>
        <dbReference type="ChEBI" id="CHEBI:30616"/>
        <dbReference type="ChEBI" id="CHEBI:43474"/>
        <dbReference type="ChEBI" id="CHEBI:57557"/>
        <dbReference type="ChEBI" id="CHEBI:128769"/>
        <dbReference type="ChEBI" id="CHEBI:456216"/>
        <dbReference type="EC" id="4.1.1.33"/>
    </reaction>
    <physiologicalReaction direction="left-to-right" evidence="13">
        <dbReference type="Rhea" id="RHEA:23733"/>
    </physiologicalReaction>
</comment>
<dbReference type="Gene3D" id="3.30.70.890">
    <property type="entry name" value="GHMP kinase, C-terminal domain"/>
    <property type="match status" value="1"/>
</dbReference>
<dbReference type="InterPro" id="IPR053859">
    <property type="entry name" value="MVD-like_N"/>
</dbReference>
<keyword evidence="10 15" id="KW-1207">Sterol metabolism</keyword>
<evidence type="ECO:0000256" key="11">
    <source>
        <dbReference type="ARBA" id="ARBA00023221"/>
    </source>
</evidence>
<dbReference type="InterPro" id="IPR005935">
    <property type="entry name" value="Mev_decarb"/>
</dbReference>